<proteinExistence type="predicted"/>
<gene>
    <name evidence="1" type="primary">BnaC02g20350D</name>
    <name evidence="1" type="ORF">GSBRNA2T00031040001</name>
</gene>
<evidence type="ECO:0000313" key="1">
    <source>
        <dbReference type="EMBL" id="CDY09493.1"/>
    </source>
</evidence>
<protein>
    <submittedName>
        <fullName evidence="1">BnaC02g20350D protein</fullName>
    </submittedName>
</protein>
<dbReference type="Gramene" id="CDY09493">
    <property type="protein sequence ID" value="CDY09493"/>
    <property type="gene ID" value="GSBRNA2T00031040001"/>
</dbReference>
<reference evidence="1 2" key="1">
    <citation type="journal article" date="2014" name="Science">
        <title>Plant genetics. Early allopolyploid evolution in the post-Neolithic Brassica napus oilseed genome.</title>
        <authorList>
            <person name="Chalhoub B."/>
            <person name="Denoeud F."/>
            <person name="Liu S."/>
            <person name="Parkin I.A."/>
            <person name="Tang H."/>
            <person name="Wang X."/>
            <person name="Chiquet J."/>
            <person name="Belcram H."/>
            <person name="Tong C."/>
            <person name="Samans B."/>
            <person name="Correa M."/>
            <person name="Da Silva C."/>
            <person name="Just J."/>
            <person name="Falentin C."/>
            <person name="Koh C.S."/>
            <person name="Le Clainche I."/>
            <person name="Bernard M."/>
            <person name="Bento P."/>
            <person name="Noel B."/>
            <person name="Labadie K."/>
            <person name="Alberti A."/>
            <person name="Charles M."/>
            <person name="Arnaud D."/>
            <person name="Guo H."/>
            <person name="Daviaud C."/>
            <person name="Alamery S."/>
            <person name="Jabbari K."/>
            <person name="Zhao M."/>
            <person name="Edger P.P."/>
            <person name="Chelaifa H."/>
            <person name="Tack D."/>
            <person name="Lassalle G."/>
            <person name="Mestiri I."/>
            <person name="Schnel N."/>
            <person name="Le Paslier M.C."/>
            <person name="Fan G."/>
            <person name="Renault V."/>
            <person name="Bayer P.E."/>
            <person name="Golicz A.A."/>
            <person name="Manoli S."/>
            <person name="Lee T.H."/>
            <person name="Thi V.H."/>
            <person name="Chalabi S."/>
            <person name="Hu Q."/>
            <person name="Fan C."/>
            <person name="Tollenaere R."/>
            <person name="Lu Y."/>
            <person name="Battail C."/>
            <person name="Shen J."/>
            <person name="Sidebottom C.H."/>
            <person name="Wang X."/>
            <person name="Canaguier A."/>
            <person name="Chauveau A."/>
            <person name="Berard A."/>
            <person name="Deniot G."/>
            <person name="Guan M."/>
            <person name="Liu Z."/>
            <person name="Sun F."/>
            <person name="Lim Y.P."/>
            <person name="Lyons E."/>
            <person name="Town C.D."/>
            <person name="Bancroft I."/>
            <person name="Wang X."/>
            <person name="Meng J."/>
            <person name="Ma J."/>
            <person name="Pires J.C."/>
            <person name="King G.J."/>
            <person name="Brunel D."/>
            <person name="Delourme R."/>
            <person name="Renard M."/>
            <person name="Aury J.M."/>
            <person name="Adams K.L."/>
            <person name="Batley J."/>
            <person name="Snowdon R.J."/>
            <person name="Tost J."/>
            <person name="Edwards D."/>
            <person name="Zhou Y."/>
            <person name="Hua W."/>
            <person name="Sharpe A.G."/>
            <person name="Paterson A.H."/>
            <person name="Guan C."/>
            <person name="Wincker P."/>
        </authorList>
    </citation>
    <scope>NUCLEOTIDE SEQUENCE [LARGE SCALE GENOMIC DNA]</scope>
    <source>
        <strain evidence="2">cv. Darmor-bzh</strain>
    </source>
</reference>
<keyword evidence="2" id="KW-1185">Reference proteome</keyword>
<organism evidence="1 2">
    <name type="scientific">Brassica napus</name>
    <name type="common">Rape</name>
    <dbReference type="NCBI Taxonomy" id="3708"/>
    <lineage>
        <taxon>Eukaryota</taxon>
        <taxon>Viridiplantae</taxon>
        <taxon>Streptophyta</taxon>
        <taxon>Embryophyta</taxon>
        <taxon>Tracheophyta</taxon>
        <taxon>Spermatophyta</taxon>
        <taxon>Magnoliopsida</taxon>
        <taxon>eudicotyledons</taxon>
        <taxon>Gunneridae</taxon>
        <taxon>Pentapetalae</taxon>
        <taxon>rosids</taxon>
        <taxon>malvids</taxon>
        <taxon>Brassicales</taxon>
        <taxon>Brassicaceae</taxon>
        <taxon>Brassiceae</taxon>
        <taxon>Brassica</taxon>
    </lineage>
</organism>
<name>A0A078FC00_BRANA</name>
<evidence type="ECO:0000313" key="2">
    <source>
        <dbReference type="Proteomes" id="UP000028999"/>
    </source>
</evidence>
<sequence>MDFTNWRFSSPSSCEYQPLEVDFSPTMKQPSSESIMASRWIYYLYSKTKIRRIGQ</sequence>
<accession>A0A078FC00</accession>
<dbReference type="EMBL" id="LK031996">
    <property type="protein sequence ID" value="CDY09493.1"/>
    <property type="molecule type" value="Genomic_DNA"/>
</dbReference>
<dbReference type="AlphaFoldDB" id="A0A078FC00"/>
<dbReference type="PaxDb" id="3708-A0A078FC00"/>
<dbReference type="Proteomes" id="UP000028999">
    <property type="component" value="Unassembled WGS sequence"/>
</dbReference>